<keyword evidence="4" id="KW-0547">Nucleotide-binding</keyword>
<keyword evidence="11" id="KW-1185">Reference proteome</keyword>
<dbReference type="GO" id="GO:0140359">
    <property type="term" value="F:ABC-type transporter activity"/>
    <property type="evidence" value="ECO:0007669"/>
    <property type="project" value="InterPro"/>
</dbReference>
<evidence type="ECO:0000256" key="2">
    <source>
        <dbReference type="ARBA" id="ARBA00022692"/>
    </source>
</evidence>
<accession>A0A507E5J8</accession>
<dbReference type="GO" id="GO:0016020">
    <property type="term" value="C:membrane"/>
    <property type="evidence" value="ECO:0007669"/>
    <property type="project" value="InterPro"/>
</dbReference>
<sequence length="204" mass="22373">MYLKTSRETKRLGTVTRSPLYFQFSETMTGVTTIRALGAEERLLSQQSNKVDANHRACFLLWAAKRWLGLRTDIIGVVITLAAGVAVVVGDIGAGAGLAITYALKLSESLSWTVRMHAEMEMSMNSGNISSKLLVIVNIATTQAGHVVERVLEYTKIEQEPAAVVEENMPAVNWPQKAKVKVRDLVIKYSTEAPAILTNLNITI</sequence>
<dbReference type="Pfam" id="PF00664">
    <property type="entry name" value="ABC_membrane"/>
    <property type="match status" value="1"/>
</dbReference>
<dbReference type="InterPro" id="IPR011527">
    <property type="entry name" value="ABC1_TM_dom"/>
</dbReference>
<reference evidence="10 11" key="1">
    <citation type="journal article" date="2019" name="Sci. Rep.">
        <title>Comparative genomics of chytrid fungi reveal insights into the obligate biotrophic and pathogenic lifestyle of Synchytrium endobioticum.</title>
        <authorList>
            <person name="van de Vossenberg B.T.L.H."/>
            <person name="Warris S."/>
            <person name="Nguyen H.D.T."/>
            <person name="van Gent-Pelzer M.P.E."/>
            <person name="Joly D.L."/>
            <person name="van de Geest H.C."/>
            <person name="Bonants P.J.M."/>
            <person name="Smith D.S."/>
            <person name="Levesque C.A."/>
            <person name="van der Lee T.A.J."/>
        </authorList>
    </citation>
    <scope>NUCLEOTIDE SEQUENCE [LARGE SCALE GENOMIC DNA]</scope>
    <source>
        <strain evidence="10 11">CBS 809.83</strain>
    </source>
</reference>
<dbReference type="PROSITE" id="PS50929">
    <property type="entry name" value="ABC_TM1F"/>
    <property type="match status" value="1"/>
</dbReference>
<evidence type="ECO:0000256" key="4">
    <source>
        <dbReference type="ARBA" id="ARBA00022741"/>
    </source>
</evidence>
<dbReference type="AlphaFoldDB" id="A0A507E5J8"/>
<evidence type="ECO:0000256" key="1">
    <source>
        <dbReference type="ARBA" id="ARBA00022448"/>
    </source>
</evidence>
<keyword evidence="6 8" id="KW-1133">Transmembrane helix</keyword>
<evidence type="ECO:0000256" key="7">
    <source>
        <dbReference type="ARBA" id="ARBA00023136"/>
    </source>
</evidence>
<evidence type="ECO:0000313" key="11">
    <source>
        <dbReference type="Proteomes" id="UP000318582"/>
    </source>
</evidence>
<evidence type="ECO:0000256" key="5">
    <source>
        <dbReference type="ARBA" id="ARBA00022840"/>
    </source>
</evidence>
<dbReference type="InterPro" id="IPR036640">
    <property type="entry name" value="ABC1_TM_sf"/>
</dbReference>
<keyword evidence="2 8" id="KW-0812">Transmembrane</keyword>
<keyword evidence="1" id="KW-0813">Transport</keyword>
<dbReference type="SUPFAM" id="SSF90123">
    <property type="entry name" value="ABC transporter transmembrane region"/>
    <property type="match status" value="1"/>
</dbReference>
<protein>
    <recommendedName>
        <fullName evidence="9">ABC transmembrane type-1 domain-containing protein</fullName>
    </recommendedName>
</protein>
<dbReference type="PANTHER" id="PTHR24223:SF353">
    <property type="entry name" value="ABC TRANSPORTER ATP-BINDING PROTEIN_PERMEASE VMR1-RELATED"/>
    <property type="match status" value="1"/>
</dbReference>
<evidence type="ECO:0000256" key="6">
    <source>
        <dbReference type="ARBA" id="ARBA00022989"/>
    </source>
</evidence>
<comment type="caution">
    <text evidence="10">The sequence shown here is derived from an EMBL/GenBank/DDBJ whole genome shotgun (WGS) entry which is preliminary data.</text>
</comment>
<dbReference type="Gene3D" id="1.20.1560.10">
    <property type="entry name" value="ABC transporter type 1, transmembrane domain"/>
    <property type="match status" value="1"/>
</dbReference>
<dbReference type="InterPro" id="IPR050173">
    <property type="entry name" value="ABC_transporter_C-like"/>
</dbReference>
<proteinExistence type="predicted"/>
<name>A0A507E5J8_9FUNG</name>
<keyword evidence="3" id="KW-0677">Repeat</keyword>
<feature type="domain" description="ABC transmembrane type-1" evidence="9">
    <location>
        <begin position="1"/>
        <end position="122"/>
    </location>
</feature>
<dbReference type="Proteomes" id="UP000318582">
    <property type="component" value="Unassembled WGS sequence"/>
</dbReference>
<gene>
    <name evidence="10" type="ORF">PhCBS80983_g02505</name>
</gene>
<dbReference type="STRING" id="109895.A0A507E5J8"/>
<evidence type="ECO:0000313" key="10">
    <source>
        <dbReference type="EMBL" id="TPX59349.1"/>
    </source>
</evidence>
<evidence type="ECO:0000256" key="8">
    <source>
        <dbReference type="SAM" id="Phobius"/>
    </source>
</evidence>
<evidence type="ECO:0000259" key="9">
    <source>
        <dbReference type="PROSITE" id="PS50929"/>
    </source>
</evidence>
<keyword evidence="5" id="KW-0067">ATP-binding</keyword>
<dbReference type="EMBL" id="QEAQ01000026">
    <property type="protein sequence ID" value="TPX59349.1"/>
    <property type="molecule type" value="Genomic_DNA"/>
</dbReference>
<keyword evidence="7 8" id="KW-0472">Membrane</keyword>
<dbReference type="PANTHER" id="PTHR24223">
    <property type="entry name" value="ATP-BINDING CASSETTE SUB-FAMILY C"/>
    <property type="match status" value="1"/>
</dbReference>
<dbReference type="GO" id="GO:0005524">
    <property type="term" value="F:ATP binding"/>
    <property type="evidence" value="ECO:0007669"/>
    <property type="project" value="UniProtKB-KW"/>
</dbReference>
<feature type="transmembrane region" description="Helical" evidence="8">
    <location>
        <begin position="74"/>
        <end position="104"/>
    </location>
</feature>
<organism evidence="10 11">
    <name type="scientific">Powellomyces hirtus</name>
    <dbReference type="NCBI Taxonomy" id="109895"/>
    <lineage>
        <taxon>Eukaryota</taxon>
        <taxon>Fungi</taxon>
        <taxon>Fungi incertae sedis</taxon>
        <taxon>Chytridiomycota</taxon>
        <taxon>Chytridiomycota incertae sedis</taxon>
        <taxon>Chytridiomycetes</taxon>
        <taxon>Spizellomycetales</taxon>
        <taxon>Powellomycetaceae</taxon>
        <taxon>Powellomyces</taxon>
    </lineage>
</organism>
<evidence type="ECO:0000256" key="3">
    <source>
        <dbReference type="ARBA" id="ARBA00022737"/>
    </source>
</evidence>